<proteinExistence type="predicted"/>
<dbReference type="AlphaFoldDB" id="A0A9W9ZP20"/>
<evidence type="ECO:0000256" key="1">
    <source>
        <dbReference type="SAM" id="MobiDB-lite"/>
    </source>
</evidence>
<gene>
    <name evidence="2" type="ORF">OS493_018592</name>
</gene>
<organism evidence="2 3">
    <name type="scientific">Desmophyllum pertusum</name>
    <dbReference type="NCBI Taxonomy" id="174260"/>
    <lineage>
        <taxon>Eukaryota</taxon>
        <taxon>Metazoa</taxon>
        <taxon>Cnidaria</taxon>
        <taxon>Anthozoa</taxon>
        <taxon>Hexacorallia</taxon>
        <taxon>Scleractinia</taxon>
        <taxon>Caryophylliina</taxon>
        <taxon>Caryophylliidae</taxon>
        <taxon>Desmophyllum</taxon>
    </lineage>
</organism>
<keyword evidence="3" id="KW-1185">Reference proteome</keyword>
<evidence type="ECO:0000313" key="3">
    <source>
        <dbReference type="Proteomes" id="UP001163046"/>
    </source>
</evidence>
<feature type="region of interest" description="Disordered" evidence="1">
    <location>
        <begin position="45"/>
        <end position="96"/>
    </location>
</feature>
<comment type="caution">
    <text evidence="2">The sequence shown here is derived from an EMBL/GenBank/DDBJ whole genome shotgun (WGS) entry which is preliminary data.</text>
</comment>
<protein>
    <submittedName>
        <fullName evidence="2">Uncharacterized protein</fullName>
    </submittedName>
</protein>
<sequence length="743" mass="81967">MALLIQKIHDYLQRELEEFNKIYEDNTAVELHTDPAFIADIKGEEPVPGTHCPQKTSENVESRHVTETTLQNNNKAGKEKKNTSTNKKRNKRRMKTHLRMQPPPVEELVLRKDSFITTEKVTPRSPQVMFSGINAETTLAADQNNHDCYESYSPNSASKDSKAMAIETLPVTAEQAERGKHLDFLGIAVNVVTNGLAHVAQKLYAYAQSELKEFNTIYTGDVPYADPAFIACIKGEDTVPCTSSPHVTFVNSASNDSVHVATSAPLAQCKTEKVKPRLIPAHAHIAPRVNKAQDQTKTSPGVARSRQVWSANATSGNSKVTASQSNGKSSAVKAQVVLTPTYPAGVKRQKNKDKCKQVRFSDVVTVKTFISQTSAKSVASEFELAACTIQEPYVNVQMPEETTTRQPELMEVADEDNKNEDKCRQVCFSDVATSNVNSVGSEVGLAMPVVQVPRVSVQMPEETTTGQPELMKVADEAMETNQGLAQCTWPAVFNSITEEEPMEVHYQEPCENATSLDELDIEEMETNQESVSVEVLTNVMQSLRVQPIEEIMETNEESLPATPSIIEQETMEANREPIAMERQEAMEANQELVDACKPLPIPFSNPAVAKKPLAFTAAEANQVTDACKPVPIPFSVPAVANKQLAFTAAEANQELVDACKPVTIPFSHGDPDIAKLTLPFTAKSTNQLEDDLPDYPDYEDEPDDWVLQSLKKWPLKEVEIALKRLEAGGIYRYSNKVYCGVLL</sequence>
<dbReference type="Proteomes" id="UP001163046">
    <property type="component" value="Unassembled WGS sequence"/>
</dbReference>
<name>A0A9W9ZP20_9CNID</name>
<evidence type="ECO:0000313" key="2">
    <source>
        <dbReference type="EMBL" id="KAJ7384905.1"/>
    </source>
</evidence>
<dbReference type="EMBL" id="MU825883">
    <property type="protein sequence ID" value="KAJ7384905.1"/>
    <property type="molecule type" value="Genomic_DNA"/>
</dbReference>
<feature type="compositionally biased region" description="Basic residues" evidence="1">
    <location>
        <begin position="86"/>
        <end position="96"/>
    </location>
</feature>
<feature type="region of interest" description="Disordered" evidence="1">
    <location>
        <begin position="290"/>
        <end position="331"/>
    </location>
</feature>
<reference evidence="2" key="1">
    <citation type="submission" date="2023-01" db="EMBL/GenBank/DDBJ databases">
        <title>Genome assembly of the deep-sea coral Lophelia pertusa.</title>
        <authorList>
            <person name="Herrera S."/>
            <person name="Cordes E."/>
        </authorList>
    </citation>
    <scope>NUCLEOTIDE SEQUENCE</scope>
    <source>
        <strain evidence="2">USNM1676648</strain>
        <tissue evidence="2">Polyp</tissue>
    </source>
</reference>
<accession>A0A9W9ZP20</accession>
<feature type="compositionally biased region" description="Polar residues" evidence="1">
    <location>
        <begin position="307"/>
        <end position="329"/>
    </location>
</feature>